<dbReference type="Proteomes" id="UP000822688">
    <property type="component" value="Chromosome V"/>
</dbReference>
<sequence length="106" mass="11502">MSELFICNGRGSSIVTRILEVCLICISEEGYIISILASGRAQASKGSPSLSTSTSAPQSSNLSFLGHVCTYPPPPPVLFLSTKSTYLHFTNRLCFLNRHGLRLNLL</sequence>
<evidence type="ECO:0000313" key="2">
    <source>
        <dbReference type="Proteomes" id="UP000822688"/>
    </source>
</evidence>
<name>A0A8T0HRD3_CERPU</name>
<dbReference type="EMBL" id="CM026426">
    <property type="protein sequence ID" value="KAG0573108.1"/>
    <property type="molecule type" value="Genomic_DNA"/>
</dbReference>
<gene>
    <name evidence="1" type="ORF">KC19_VG149600</name>
</gene>
<protein>
    <submittedName>
        <fullName evidence="1">Uncharacterized protein</fullName>
    </submittedName>
</protein>
<reference evidence="1" key="1">
    <citation type="submission" date="2020-06" db="EMBL/GenBank/DDBJ databases">
        <title>WGS assembly of Ceratodon purpureus strain R40.</title>
        <authorList>
            <person name="Carey S.B."/>
            <person name="Jenkins J."/>
            <person name="Shu S."/>
            <person name="Lovell J.T."/>
            <person name="Sreedasyam A."/>
            <person name="Maumus F."/>
            <person name="Tiley G.P."/>
            <person name="Fernandez-Pozo N."/>
            <person name="Barry K."/>
            <person name="Chen C."/>
            <person name="Wang M."/>
            <person name="Lipzen A."/>
            <person name="Daum C."/>
            <person name="Saski C.A."/>
            <person name="Payton A.C."/>
            <person name="Mcbreen J.C."/>
            <person name="Conrad R.E."/>
            <person name="Kollar L.M."/>
            <person name="Olsson S."/>
            <person name="Huttunen S."/>
            <person name="Landis J.B."/>
            <person name="Wickett N.J."/>
            <person name="Johnson M.G."/>
            <person name="Rensing S.A."/>
            <person name="Grimwood J."/>
            <person name="Schmutz J."/>
            <person name="Mcdaniel S.F."/>
        </authorList>
    </citation>
    <scope>NUCLEOTIDE SEQUENCE</scope>
    <source>
        <strain evidence="1">R40</strain>
    </source>
</reference>
<keyword evidence="2" id="KW-1185">Reference proteome</keyword>
<proteinExistence type="predicted"/>
<organism evidence="1 2">
    <name type="scientific">Ceratodon purpureus</name>
    <name type="common">Fire moss</name>
    <name type="synonym">Dicranum purpureum</name>
    <dbReference type="NCBI Taxonomy" id="3225"/>
    <lineage>
        <taxon>Eukaryota</taxon>
        <taxon>Viridiplantae</taxon>
        <taxon>Streptophyta</taxon>
        <taxon>Embryophyta</taxon>
        <taxon>Bryophyta</taxon>
        <taxon>Bryophytina</taxon>
        <taxon>Bryopsida</taxon>
        <taxon>Dicranidae</taxon>
        <taxon>Pseudoditrichales</taxon>
        <taxon>Ditrichaceae</taxon>
        <taxon>Ceratodon</taxon>
    </lineage>
</organism>
<comment type="caution">
    <text evidence="1">The sequence shown here is derived from an EMBL/GenBank/DDBJ whole genome shotgun (WGS) entry which is preliminary data.</text>
</comment>
<evidence type="ECO:0000313" key="1">
    <source>
        <dbReference type="EMBL" id="KAG0573108.1"/>
    </source>
</evidence>
<accession>A0A8T0HRD3</accession>
<dbReference type="AlphaFoldDB" id="A0A8T0HRD3"/>